<feature type="compositionally biased region" description="Basic and acidic residues" evidence="1">
    <location>
        <begin position="269"/>
        <end position="280"/>
    </location>
</feature>
<keyword evidence="3" id="KW-1185">Reference proteome</keyword>
<dbReference type="AlphaFoldDB" id="A0A835AWD1"/>
<dbReference type="EMBL" id="JACEFO010002177">
    <property type="protein sequence ID" value="KAF8675721.1"/>
    <property type="molecule type" value="Genomic_DNA"/>
</dbReference>
<protein>
    <submittedName>
        <fullName evidence="2">Uncharacterized protein</fullName>
    </submittedName>
</protein>
<name>A0A835AWD1_9POAL</name>
<reference evidence="2" key="1">
    <citation type="submission" date="2020-07" db="EMBL/GenBank/DDBJ databases">
        <title>Genome sequence and genetic diversity analysis of an under-domesticated orphan crop, white fonio (Digitaria exilis).</title>
        <authorList>
            <person name="Bennetzen J.L."/>
            <person name="Chen S."/>
            <person name="Ma X."/>
            <person name="Wang X."/>
            <person name="Yssel A.E.J."/>
            <person name="Chaluvadi S.R."/>
            <person name="Johnson M."/>
            <person name="Gangashetty P."/>
            <person name="Hamidou F."/>
            <person name="Sanogo M.D."/>
            <person name="Zwaenepoel A."/>
            <person name="Wallace J."/>
            <person name="Van De Peer Y."/>
            <person name="Van Deynze A."/>
        </authorList>
    </citation>
    <scope>NUCLEOTIDE SEQUENCE</scope>
    <source>
        <tissue evidence="2">Leaves</tissue>
    </source>
</reference>
<accession>A0A835AWD1</accession>
<proteinExistence type="predicted"/>
<dbReference type="Proteomes" id="UP000636709">
    <property type="component" value="Unassembled WGS sequence"/>
</dbReference>
<feature type="compositionally biased region" description="Basic and acidic residues" evidence="1">
    <location>
        <begin position="246"/>
        <end position="256"/>
    </location>
</feature>
<dbReference type="OrthoDB" id="1930773at2759"/>
<evidence type="ECO:0000256" key="1">
    <source>
        <dbReference type="SAM" id="MobiDB-lite"/>
    </source>
</evidence>
<feature type="region of interest" description="Disordered" evidence="1">
    <location>
        <begin position="207"/>
        <end position="301"/>
    </location>
</feature>
<organism evidence="2 3">
    <name type="scientific">Digitaria exilis</name>
    <dbReference type="NCBI Taxonomy" id="1010633"/>
    <lineage>
        <taxon>Eukaryota</taxon>
        <taxon>Viridiplantae</taxon>
        <taxon>Streptophyta</taxon>
        <taxon>Embryophyta</taxon>
        <taxon>Tracheophyta</taxon>
        <taxon>Spermatophyta</taxon>
        <taxon>Magnoliopsida</taxon>
        <taxon>Liliopsida</taxon>
        <taxon>Poales</taxon>
        <taxon>Poaceae</taxon>
        <taxon>PACMAD clade</taxon>
        <taxon>Panicoideae</taxon>
        <taxon>Panicodae</taxon>
        <taxon>Paniceae</taxon>
        <taxon>Anthephorinae</taxon>
        <taxon>Digitaria</taxon>
    </lineage>
</organism>
<comment type="caution">
    <text evidence="2">The sequence shown here is derived from an EMBL/GenBank/DDBJ whole genome shotgun (WGS) entry which is preliminary data.</text>
</comment>
<evidence type="ECO:0000313" key="2">
    <source>
        <dbReference type="EMBL" id="KAF8675721.1"/>
    </source>
</evidence>
<evidence type="ECO:0000313" key="3">
    <source>
        <dbReference type="Proteomes" id="UP000636709"/>
    </source>
</evidence>
<gene>
    <name evidence="2" type="ORF">HU200_047203</name>
</gene>
<sequence length="301" mass="31391">MAYYSFPRAESPTTGSMFAGSYEHDFSNAATAANACLGVGQIIAGSSPSSRTGAAEMESAMQLPLYVVFDLSAGTGLRCFGPAPAMEHVGVPFHGQALGLEALHRARLSRADVDVAAAHRPVRQGGTAMNSCDHHVQISDPDTVSDAGTSGIQVADESEDEADSLDAVFFQERFARKIDALAQLVGMKGAYKPATVLGEVVRGRGGDPIPALSPETLSVPRPPPRGSTAEAGATNQGTPRGAGCRRRGDELRKIEALKGAASQRSVIEQGRRHDDVDGARAESMACRSEPSVDGERAATTG</sequence>